<dbReference type="PROSITE" id="PS50846">
    <property type="entry name" value="HMA_2"/>
    <property type="match status" value="1"/>
</dbReference>
<dbReference type="SUPFAM" id="SSF55008">
    <property type="entry name" value="HMA, heavy metal-associated domain"/>
    <property type="match status" value="1"/>
</dbReference>
<keyword evidence="1" id="KW-0479">Metal-binding</keyword>
<reference evidence="5" key="2">
    <citation type="submission" date="2014-07" db="EMBL/GenBank/DDBJ databases">
        <title>Genome sequence of Mangrovimonas yunxiaonensis.</title>
        <authorList>
            <person name="Li Y."/>
            <person name="Zheng T."/>
        </authorList>
    </citation>
    <scope>NUCLEOTIDE SEQUENCE [LARGE SCALE GENOMIC DNA]</scope>
    <source>
        <strain evidence="5">LY01</strain>
    </source>
</reference>
<name>A0A084TLB7_9FLAO</name>
<dbReference type="PANTHER" id="PTHR46594">
    <property type="entry name" value="P-TYPE CATION-TRANSPORTING ATPASE"/>
    <property type="match status" value="1"/>
</dbReference>
<dbReference type="GO" id="GO:0046872">
    <property type="term" value="F:metal ion binding"/>
    <property type="evidence" value="ECO:0007669"/>
    <property type="project" value="UniProtKB-KW"/>
</dbReference>
<keyword evidence="2" id="KW-0732">Signal</keyword>
<dbReference type="PROSITE" id="PS51257">
    <property type="entry name" value="PROKAR_LIPOPROTEIN"/>
    <property type="match status" value="1"/>
</dbReference>
<dbReference type="CDD" id="cd00371">
    <property type="entry name" value="HMA"/>
    <property type="match status" value="1"/>
</dbReference>
<keyword evidence="5" id="KW-1185">Reference proteome</keyword>
<evidence type="ECO:0000259" key="3">
    <source>
        <dbReference type="PROSITE" id="PS50846"/>
    </source>
</evidence>
<dbReference type="OrthoDB" id="1178902at2"/>
<dbReference type="STRING" id="1197477.IA57_06640"/>
<dbReference type="eggNOG" id="COG2608">
    <property type="taxonomic scope" value="Bacteria"/>
</dbReference>
<evidence type="ECO:0000256" key="1">
    <source>
        <dbReference type="ARBA" id="ARBA00022723"/>
    </source>
</evidence>
<feature type="domain" description="HMA" evidence="3">
    <location>
        <begin position="49"/>
        <end position="116"/>
    </location>
</feature>
<dbReference type="InterPro" id="IPR036163">
    <property type="entry name" value="HMA_dom_sf"/>
</dbReference>
<dbReference type="Proteomes" id="UP000028521">
    <property type="component" value="Unassembled WGS sequence"/>
</dbReference>
<dbReference type="Pfam" id="PF00403">
    <property type="entry name" value="HMA"/>
    <property type="match status" value="1"/>
</dbReference>
<dbReference type="FunFam" id="3.30.70.100:FF:000001">
    <property type="entry name" value="ATPase copper transporting beta"/>
    <property type="match status" value="1"/>
</dbReference>
<dbReference type="Gene3D" id="3.30.70.100">
    <property type="match status" value="1"/>
</dbReference>
<dbReference type="AlphaFoldDB" id="A0A084TLB7"/>
<evidence type="ECO:0000256" key="2">
    <source>
        <dbReference type="SAM" id="SignalP"/>
    </source>
</evidence>
<reference evidence="4 5" key="1">
    <citation type="journal article" date="2014" name="Genome Announc.">
        <title>Draft Genome Sequence of the Algicidal Bacterium Mangrovimonas yunxiaonensis Strain LY01.</title>
        <authorList>
            <person name="Li Y."/>
            <person name="Zhu H."/>
            <person name="Li C."/>
            <person name="Zhang H."/>
            <person name="Chen Z."/>
            <person name="Zheng W."/>
            <person name="Xu H."/>
            <person name="Zheng T."/>
        </authorList>
    </citation>
    <scope>NUCLEOTIDE SEQUENCE [LARGE SCALE GENOMIC DNA]</scope>
    <source>
        <strain evidence="4 5">LY01</strain>
    </source>
</reference>
<evidence type="ECO:0000313" key="4">
    <source>
        <dbReference type="EMBL" id="KFB01503.1"/>
    </source>
</evidence>
<dbReference type="EMBL" id="JPFK01000005">
    <property type="protein sequence ID" value="KFB01503.1"/>
    <property type="molecule type" value="Genomic_DNA"/>
</dbReference>
<dbReference type="RefSeq" id="WP_036120817.1">
    <property type="nucleotide sequence ID" value="NZ_BMET01000001.1"/>
</dbReference>
<accession>A0A084TLB7</accession>
<evidence type="ECO:0000313" key="5">
    <source>
        <dbReference type="Proteomes" id="UP000028521"/>
    </source>
</evidence>
<organism evidence="4 5">
    <name type="scientific">Mangrovimonas yunxiaonensis</name>
    <dbReference type="NCBI Taxonomy" id="1197477"/>
    <lineage>
        <taxon>Bacteria</taxon>
        <taxon>Pseudomonadati</taxon>
        <taxon>Bacteroidota</taxon>
        <taxon>Flavobacteriia</taxon>
        <taxon>Flavobacteriales</taxon>
        <taxon>Flavobacteriaceae</taxon>
        <taxon>Mangrovimonas</taxon>
    </lineage>
</organism>
<feature type="signal peptide" evidence="2">
    <location>
        <begin position="1"/>
        <end position="21"/>
    </location>
</feature>
<feature type="chain" id="PRO_5001782923" evidence="2">
    <location>
        <begin position="22"/>
        <end position="169"/>
    </location>
</feature>
<protein>
    <submittedName>
        <fullName evidence="4">Heavy metal transporter</fullName>
    </submittedName>
</protein>
<gene>
    <name evidence="4" type="ORF">IA57_06640</name>
</gene>
<proteinExistence type="predicted"/>
<dbReference type="PANTHER" id="PTHR46594:SF4">
    <property type="entry name" value="P-TYPE CATION-TRANSPORTING ATPASE"/>
    <property type="match status" value="1"/>
</dbReference>
<sequence length="169" mass="18202">MKSLKYIFVLSCITVLFSACKDNPQAPEVKTVTVEASQEKTLDPNATYAKAEFNIKGMTCAMGCAKTIEKKLAKMDGVKSAKVDFDTQLAMVEYDVAAVNPGTLEETVKNTGEVYSVENMKTVDAFSTETACKPDCKKACCANKEGASNEKMACAKDCKKACCAKESQA</sequence>
<dbReference type="InterPro" id="IPR006121">
    <property type="entry name" value="HMA_dom"/>
</dbReference>
<comment type="caution">
    <text evidence="4">The sequence shown here is derived from an EMBL/GenBank/DDBJ whole genome shotgun (WGS) entry which is preliminary data.</text>
</comment>